<evidence type="ECO:0000256" key="4">
    <source>
        <dbReference type="ARBA" id="ARBA00023242"/>
    </source>
</evidence>
<reference evidence="6" key="1">
    <citation type="submission" date="2021-01" db="EMBL/GenBank/DDBJ databases">
        <authorList>
            <consortium name="Aspergillus puulaauensis MK2 genome sequencing consortium"/>
            <person name="Kazuki M."/>
            <person name="Futagami T."/>
        </authorList>
    </citation>
    <scope>NUCLEOTIDE SEQUENCE</scope>
    <source>
        <strain evidence="6">MK2</strain>
    </source>
</reference>
<dbReference type="PANTHER" id="PTHR31069">
    <property type="entry name" value="OLEATE-ACTIVATED TRANSCRIPTION FACTOR 1-RELATED"/>
    <property type="match status" value="1"/>
</dbReference>
<dbReference type="SUPFAM" id="SSF57701">
    <property type="entry name" value="Zn2/Cys6 DNA-binding domain"/>
    <property type="match status" value="1"/>
</dbReference>
<dbReference type="InterPro" id="IPR050675">
    <property type="entry name" value="OAF3"/>
</dbReference>
<keyword evidence="1" id="KW-0805">Transcription regulation</keyword>
<gene>
    <name evidence="6" type="ORF">APUU_10132S</name>
</gene>
<dbReference type="Pfam" id="PF00172">
    <property type="entry name" value="Zn_clus"/>
    <property type="match status" value="1"/>
</dbReference>
<dbReference type="Gene3D" id="4.10.240.10">
    <property type="entry name" value="Zn(2)-C6 fungal-type DNA-binding domain"/>
    <property type="match status" value="1"/>
</dbReference>
<dbReference type="GeneID" id="64967309"/>
<dbReference type="SMART" id="SM00066">
    <property type="entry name" value="GAL4"/>
    <property type="match status" value="1"/>
</dbReference>
<dbReference type="PROSITE" id="PS50048">
    <property type="entry name" value="ZN2_CY6_FUNGAL_2"/>
    <property type="match status" value="1"/>
</dbReference>
<keyword evidence="2" id="KW-0238">DNA-binding</keyword>
<dbReference type="Pfam" id="PF11951">
    <property type="entry name" value="Fungal_trans_2"/>
    <property type="match status" value="1"/>
</dbReference>
<feature type="domain" description="Zn(2)-C6 fungal-type" evidence="5">
    <location>
        <begin position="24"/>
        <end position="52"/>
    </location>
</feature>
<keyword evidence="3" id="KW-0804">Transcription</keyword>
<dbReference type="Proteomes" id="UP000654913">
    <property type="component" value="Chromosome 1"/>
</dbReference>
<dbReference type="RefSeq" id="XP_041549498.1">
    <property type="nucleotide sequence ID" value="XM_041696990.1"/>
</dbReference>
<evidence type="ECO:0000259" key="5">
    <source>
        <dbReference type="PROSITE" id="PS50048"/>
    </source>
</evidence>
<protein>
    <recommendedName>
        <fullName evidence="5">Zn(2)-C6 fungal-type domain-containing protein</fullName>
    </recommendedName>
</protein>
<dbReference type="OrthoDB" id="5089701at2759"/>
<proteinExistence type="predicted"/>
<keyword evidence="7" id="KW-1185">Reference proteome</keyword>
<dbReference type="PROSITE" id="PS00463">
    <property type="entry name" value="ZN2_CY6_FUNGAL_1"/>
    <property type="match status" value="1"/>
</dbReference>
<dbReference type="EMBL" id="AP024443">
    <property type="protein sequence ID" value="BCS17304.1"/>
    <property type="molecule type" value="Genomic_DNA"/>
</dbReference>
<sequence>MGASARSAAMPPRSKARRTHLLGSCKTCRRRHVRCDTKRPACETCAALGLVCEGFTDEIRWVPPRKRSRAVIKDGPVASFGIRRQLSTEQDRRLMGVALGKGLVRGSVDASLDEIDLRTKDLCCDNGQEARIGPFSVLNISPASTKLQDTQLNPDLGEPSLNIAFTPARSQPVPDVPAPSLDDLLQWADLLELDNDLPPFDPESLFDFAAASPFDTSLGGSSSTPCPTFDGCEVLPQSLDEEFHQRATFSRSDSCRDLLKHASELLKNFQSSVIPQMTIVPLSKKSPWEIINMSAALLTLGELTVTECENVTHARQAHLYIIMACSAIDLAMKPSMVSDDSLSNYWKRLADRGYEEAKYHMRISLSEETGSPRKAKLKDQLMALYGMTEFAIFSGQDRDARRSLVDAERLLRLRGLPKRRVSRKLRLLLNVYTWLRIAGESTYVLHDYSLSNSHYNAFTSFNHSQPRRSTAPIHNERPMSRTIQGIRLDDFLHIENSENDLNIDEPKCRRADLTDLHLQDSRLSTETLGKQVYGIPETWLSLLSQTTRLANVMEAMRSAQNADIIMNCNTHQALQDRASRLETAIHSFGAREIKPDPHPTKHHNAMNYILVLRAFNSALLIFFYRRVRQVHPAILQNEVEHVIIALSAFHSGPSEKDPLGPGTLWPIFVAGCEATMSAQRESIIQLLQKAKLKSGLAPFKIAENMIFEVWRRQDAQLAANRREPLPTWIDVSKEQGIWPMFC</sequence>
<organism evidence="6 7">
    <name type="scientific">Aspergillus puulaauensis</name>
    <dbReference type="NCBI Taxonomy" id="1220207"/>
    <lineage>
        <taxon>Eukaryota</taxon>
        <taxon>Fungi</taxon>
        <taxon>Dikarya</taxon>
        <taxon>Ascomycota</taxon>
        <taxon>Pezizomycotina</taxon>
        <taxon>Eurotiomycetes</taxon>
        <taxon>Eurotiomycetidae</taxon>
        <taxon>Eurotiales</taxon>
        <taxon>Aspergillaceae</taxon>
        <taxon>Aspergillus</taxon>
    </lineage>
</organism>
<dbReference type="GO" id="GO:0000981">
    <property type="term" value="F:DNA-binding transcription factor activity, RNA polymerase II-specific"/>
    <property type="evidence" value="ECO:0007669"/>
    <property type="project" value="InterPro"/>
</dbReference>
<dbReference type="InterPro" id="IPR036864">
    <property type="entry name" value="Zn2-C6_fun-type_DNA-bd_sf"/>
</dbReference>
<evidence type="ECO:0000313" key="6">
    <source>
        <dbReference type="EMBL" id="BCS17304.1"/>
    </source>
</evidence>
<dbReference type="InterPro" id="IPR021858">
    <property type="entry name" value="Fun_TF"/>
</dbReference>
<dbReference type="GO" id="GO:0003677">
    <property type="term" value="F:DNA binding"/>
    <property type="evidence" value="ECO:0007669"/>
    <property type="project" value="UniProtKB-KW"/>
</dbReference>
<dbReference type="KEGG" id="apuu:APUU_10132S"/>
<accession>A0A7R8AFB1</accession>
<keyword evidence="4" id="KW-0539">Nucleus</keyword>
<dbReference type="PANTHER" id="PTHR31069:SF25">
    <property type="entry name" value="TRANSCRIPTION FACTOR, PUTATIVE (EUROFUNG)-RELATED"/>
    <property type="match status" value="1"/>
</dbReference>
<reference evidence="6" key="2">
    <citation type="submission" date="2021-02" db="EMBL/GenBank/DDBJ databases">
        <title>Aspergillus puulaauensis MK2 genome sequence.</title>
        <authorList>
            <person name="Futagami T."/>
            <person name="Mori K."/>
            <person name="Kadooka C."/>
            <person name="Tanaka T."/>
        </authorList>
    </citation>
    <scope>NUCLEOTIDE SEQUENCE</scope>
    <source>
        <strain evidence="6">MK2</strain>
    </source>
</reference>
<dbReference type="GO" id="GO:0008270">
    <property type="term" value="F:zinc ion binding"/>
    <property type="evidence" value="ECO:0007669"/>
    <property type="project" value="InterPro"/>
</dbReference>
<evidence type="ECO:0000256" key="3">
    <source>
        <dbReference type="ARBA" id="ARBA00023163"/>
    </source>
</evidence>
<evidence type="ECO:0000313" key="7">
    <source>
        <dbReference type="Proteomes" id="UP000654913"/>
    </source>
</evidence>
<dbReference type="InterPro" id="IPR001138">
    <property type="entry name" value="Zn2Cys6_DnaBD"/>
</dbReference>
<dbReference type="CDD" id="cd00067">
    <property type="entry name" value="GAL4"/>
    <property type="match status" value="1"/>
</dbReference>
<name>A0A7R8AFB1_9EURO</name>
<evidence type="ECO:0000256" key="2">
    <source>
        <dbReference type="ARBA" id="ARBA00023125"/>
    </source>
</evidence>
<evidence type="ECO:0000256" key="1">
    <source>
        <dbReference type="ARBA" id="ARBA00023015"/>
    </source>
</evidence>
<dbReference type="AlphaFoldDB" id="A0A7R8AFB1"/>